<dbReference type="EMBL" id="FOFG01000002">
    <property type="protein sequence ID" value="SEQ04672.1"/>
    <property type="molecule type" value="Genomic_DNA"/>
</dbReference>
<evidence type="ECO:0000256" key="10">
    <source>
        <dbReference type="ARBA" id="ARBA00023136"/>
    </source>
</evidence>
<keyword evidence="9" id="KW-0902">Two-component regulatory system</keyword>
<evidence type="ECO:0000256" key="2">
    <source>
        <dbReference type="ARBA" id="ARBA00004370"/>
    </source>
</evidence>
<evidence type="ECO:0000256" key="5">
    <source>
        <dbReference type="ARBA" id="ARBA00022679"/>
    </source>
</evidence>
<dbReference type="Pfam" id="PF02518">
    <property type="entry name" value="HATPase_c"/>
    <property type="match status" value="1"/>
</dbReference>
<dbReference type="Proteomes" id="UP000199647">
    <property type="component" value="Unassembled WGS sequence"/>
</dbReference>
<evidence type="ECO:0000256" key="1">
    <source>
        <dbReference type="ARBA" id="ARBA00000085"/>
    </source>
</evidence>
<dbReference type="Gene3D" id="3.30.565.10">
    <property type="entry name" value="Histidine kinase-like ATPase, C-terminal domain"/>
    <property type="match status" value="1"/>
</dbReference>
<evidence type="ECO:0000259" key="13">
    <source>
        <dbReference type="PROSITE" id="PS50885"/>
    </source>
</evidence>
<reference evidence="14 15" key="1">
    <citation type="submission" date="2016-10" db="EMBL/GenBank/DDBJ databases">
        <authorList>
            <person name="de Groot N.N."/>
        </authorList>
    </citation>
    <scope>NUCLEOTIDE SEQUENCE [LARGE SCALE GENOMIC DNA]</scope>
    <source>
        <strain evidence="14 15">A52C2</strain>
    </source>
</reference>
<keyword evidence="5" id="KW-0808">Transferase</keyword>
<dbReference type="RefSeq" id="WP_092495412.1">
    <property type="nucleotide sequence ID" value="NZ_FOFG01000002.1"/>
</dbReference>
<dbReference type="SMART" id="SM00387">
    <property type="entry name" value="HATPase_c"/>
    <property type="match status" value="1"/>
</dbReference>
<evidence type="ECO:0000256" key="6">
    <source>
        <dbReference type="ARBA" id="ARBA00022692"/>
    </source>
</evidence>
<dbReference type="PANTHER" id="PTHR45436">
    <property type="entry name" value="SENSOR HISTIDINE KINASE YKOH"/>
    <property type="match status" value="1"/>
</dbReference>
<evidence type="ECO:0000259" key="12">
    <source>
        <dbReference type="PROSITE" id="PS50109"/>
    </source>
</evidence>
<dbReference type="Pfam" id="PF00512">
    <property type="entry name" value="HisKA"/>
    <property type="match status" value="1"/>
</dbReference>
<dbReference type="Pfam" id="PF08521">
    <property type="entry name" value="2CSK_N"/>
    <property type="match status" value="1"/>
</dbReference>
<keyword evidence="8 11" id="KW-1133">Transmembrane helix</keyword>
<dbReference type="GO" id="GO:0000155">
    <property type="term" value="F:phosphorelay sensor kinase activity"/>
    <property type="evidence" value="ECO:0007669"/>
    <property type="project" value="InterPro"/>
</dbReference>
<feature type="transmembrane region" description="Helical" evidence="11">
    <location>
        <begin position="161"/>
        <end position="184"/>
    </location>
</feature>
<dbReference type="InterPro" id="IPR005467">
    <property type="entry name" value="His_kinase_dom"/>
</dbReference>
<dbReference type="InterPro" id="IPR003661">
    <property type="entry name" value="HisK_dim/P_dom"/>
</dbReference>
<keyword evidence="10 11" id="KW-0472">Membrane</keyword>
<proteinExistence type="predicted"/>
<dbReference type="EC" id="2.7.13.3" evidence="3"/>
<comment type="subcellular location">
    <subcellularLocation>
        <location evidence="2">Membrane</location>
    </subcellularLocation>
</comment>
<dbReference type="SMART" id="SM00388">
    <property type="entry name" value="HisKA"/>
    <property type="match status" value="1"/>
</dbReference>
<keyword evidence="15" id="KW-1185">Reference proteome</keyword>
<dbReference type="SUPFAM" id="SSF55874">
    <property type="entry name" value="ATPase domain of HSP90 chaperone/DNA topoisomerase II/histidine kinase"/>
    <property type="match status" value="1"/>
</dbReference>
<dbReference type="CDD" id="cd00082">
    <property type="entry name" value="HisKA"/>
    <property type="match status" value="1"/>
</dbReference>
<evidence type="ECO:0000256" key="4">
    <source>
        <dbReference type="ARBA" id="ARBA00022553"/>
    </source>
</evidence>
<dbReference type="InterPro" id="IPR013727">
    <property type="entry name" value="2CSK_N"/>
</dbReference>
<dbReference type="InterPro" id="IPR036097">
    <property type="entry name" value="HisK_dim/P_sf"/>
</dbReference>
<dbReference type="PRINTS" id="PR00344">
    <property type="entry name" value="BCTRLSENSOR"/>
</dbReference>
<evidence type="ECO:0000256" key="8">
    <source>
        <dbReference type="ARBA" id="ARBA00022989"/>
    </source>
</evidence>
<dbReference type="InterPro" id="IPR003594">
    <property type="entry name" value="HATPase_dom"/>
</dbReference>
<gene>
    <name evidence="14" type="ORF">SAMN05216548_102251</name>
</gene>
<name>A0A1H9CTX2_9HYPH</name>
<dbReference type="PROSITE" id="PS50109">
    <property type="entry name" value="HIS_KIN"/>
    <property type="match status" value="1"/>
</dbReference>
<evidence type="ECO:0000313" key="14">
    <source>
        <dbReference type="EMBL" id="SEQ04672.1"/>
    </source>
</evidence>
<feature type="domain" description="HAMP" evidence="13">
    <location>
        <begin position="185"/>
        <end position="237"/>
    </location>
</feature>
<evidence type="ECO:0000313" key="15">
    <source>
        <dbReference type="Proteomes" id="UP000199647"/>
    </source>
</evidence>
<keyword evidence="7 14" id="KW-0418">Kinase</keyword>
<dbReference type="InterPro" id="IPR036890">
    <property type="entry name" value="HATPase_C_sf"/>
</dbReference>
<dbReference type="AlphaFoldDB" id="A0A1H9CTX2"/>
<dbReference type="CDD" id="cd00075">
    <property type="entry name" value="HATPase"/>
    <property type="match status" value="1"/>
</dbReference>
<dbReference type="InterPro" id="IPR003660">
    <property type="entry name" value="HAMP_dom"/>
</dbReference>
<evidence type="ECO:0000256" key="11">
    <source>
        <dbReference type="SAM" id="Phobius"/>
    </source>
</evidence>
<dbReference type="STRING" id="1855383.SAMN05216548_102251"/>
<sequence>MRIESLRLQLLGWILLPLAVVMGFNVWIGYGAARRTADLVTDQLLLASARSIAEATRADVGIIEATIPPAALEMFDTGHHDHVYYRVQTGAGRLLTGYPDLPLPREPATEARPVTYAGIYRGGAVHLIAFSHPSNASGDDSSVLVVVGTTLNSHRAMTRQLWAHSFGQQLLLLCAAGILALVGLQRGLAPLLRLRNAVRGRGRQDLSPLSVGSVQSELRPLVGALNDHMGRVQAQMAAQRRFVANAAHQIRTPLALLSTQTAFALRQTEGGERTETLKAVQVSTRQLARLASQLLTLARAEPGSRRPRAEPVDLAQAAREVLENLMQAALARRIDLGLEVDETVEGTALTRGDGTMIREMIVNLVDNAIRYTPEGGSVTVRVECAGDQVLLAVSDSGPGIPPAEREHVFERFYRVLGTSGEGSGLGLAIVREVLDSTGGTARLDDAPEGGLLVEIKLPATGVAGRS</sequence>
<dbReference type="OrthoDB" id="9809329at2"/>
<dbReference type="InterPro" id="IPR050428">
    <property type="entry name" value="TCS_sensor_his_kinase"/>
</dbReference>
<dbReference type="PROSITE" id="PS50885">
    <property type="entry name" value="HAMP"/>
    <property type="match status" value="1"/>
</dbReference>
<evidence type="ECO:0000256" key="3">
    <source>
        <dbReference type="ARBA" id="ARBA00012438"/>
    </source>
</evidence>
<dbReference type="SUPFAM" id="SSF47384">
    <property type="entry name" value="Homodimeric domain of signal transducing histidine kinase"/>
    <property type="match status" value="1"/>
</dbReference>
<dbReference type="PANTHER" id="PTHR45436:SF1">
    <property type="entry name" value="SENSOR PROTEIN QSEC"/>
    <property type="match status" value="1"/>
</dbReference>
<dbReference type="Gene3D" id="1.10.287.130">
    <property type="match status" value="1"/>
</dbReference>
<protein>
    <recommendedName>
        <fullName evidence="3">histidine kinase</fullName>
        <ecNumber evidence="3">2.7.13.3</ecNumber>
    </recommendedName>
</protein>
<keyword evidence="6 11" id="KW-0812">Transmembrane</keyword>
<comment type="catalytic activity">
    <reaction evidence="1">
        <text>ATP + protein L-histidine = ADP + protein N-phospho-L-histidine.</text>
        <dbReference type="EC" id="2.7.13.3"/>
    </reaction>
</comment>
<dbReference type="GO" id="GO:0005886">
    <property type="term" value="C:plasma membrane"/>
    <property type="evidence" value="ECO:0007669"/>
    <property type="project" value="TreeGrafter"/>
</dbReference>
<dbReference type="InterPro" id="IPR004358">
    <property type="entry name" value="Sig_transdc_His_kin-like_C"/>
</dbReference>
<organism evidence="14 15">
    <name type="scientific">Faunimonas pinastri</name>
    <dbReference type="NCBI Taxonomy" id="1855383"/>
    <lineage>
        <taxon>Bacteria</taxon>
        <taxon>Pseudomonadati</taxon>
        <taxon>Pseudomonadota</taxon>
        <taxon>Alphaproteobacteria</taxon>
        <taxon>Hyphomicrobiales</taxon>
        <taxon>Afifellaceae</taxon>
        <taxon>Faunimonas</taxon>
    </lineage>
</organism>
<feature type="domain" description="Histidine kinase" evidence="12">
    <location>
        <begin position="245"/>
        <end position="461"/>
    </location>
</feature>
<keyword evidence="4" id="KW-0597">Phosphoprotein</keyword>
<accession>A0A1H9CTX2</accession>
<evidence type="ECO:0000256" key="7">
    <source>
        <dbReference type="ARBA" id="ARBA00022777"/>
    </source>
</evidence>
<evidence type="ECO:0000256" key="9">
    <source>
        <dbReference type="ARBA" id="ARBA00023012"/>
    </source>
</evidence>